<dbReference type="Proteomes" id="UP000076154">
    <property type="component" value="Unassembled WGS sequence"/>
</dbReference>
<dbReference type="AlphaFoldDB" id="A0A369JIN6"/>
<keyword evidence="4" id="KW-1185">Reference proteome</keyword>
<evidence type="ECO:0000259" key="2">
    <source>
        <dbReference type="Pfam" id="PF20411"/>
    </source>
</evidence>
<feature type="region of interest" description="Disordered" evidence="1">
    <location>
        <begin position="418"/>
        <end position="495"/>
    </location>
</feature>
<reference evidence="3" key="1">
    <citation type="submission" date="2018-04" db="EMBL/GenBank/DDBJ databases">
        <title>Whole genome sequencing of Hypsizygus marmoreus.</title>
        <authorList>
            <person name="Choi I.-G."/>
            <person name="Min B."/>
            <person name="Kim J.-G."/>
            <person name="Kim S."/>
            <person name="Oh Y.-L."/>
            <person name="Kong W.-S."/>
            <person name="Park H."/>
            <person name="Jeong J."/>
            <person name="Song E.-S."/>
        </authorList>
    </citation>
    <scope>NUCLEOTIDE SEQUENCE [LARGE SCALE GENOMIC DNA]</scope>
    <source>
        <strain evidence="3">51987-8</strain>
    </source>
</reference>
<feature type="compositionally biased region" description="Polar residues" evidence="1">
    <location>
        <begin position="96"/>
        <end position="111"/>
    </location>
</feature>
<protein>
    <recommendedName>
        <fullName evidence="2">DUF6697 domain-containing protein</fullName>
    </recommendedName>
</protein>
<dbReference type="EMBL" id="LUEZ02000069">
    <property type="protein sequence ID" value="RDB20275.1"/>
    <property type="molecule type" value="Genomic_DNA"/>
</dbReference>
<dbReference type="STRING" id="39966.A0A369JIN6"/>
<feature type="compositionally biased region" description="Acidic residues" evidence="1">
    <location>
        <begin position="459"/>
        <end position="480"/>
    </location>
</feature>
<organism evidence="3 4">
    <name type="scientific">Hypsizygus marmoreus</name>
    <name type="common">White beech mushroom</name>
    <name type="synonym">Agaricus marmoreus</name>
    <dbReference type="NCBI Taxonomy" id="39966"/>
    <lineage>
        <taxon>Eukaryota</taxon>
        <taxon>Fungi</taxon>
        <taxon>Dikarya</taxon>
        <taxon>Basidiomycota</taxon>
        <taxon>Agaricomycotina</taxon>
        <taxon>Agaricomycetes</taxon>
        <taxon>Agaricomycetidae</taxon>
        <taxon>Agaricales</taxon>
        <taxon>Tricholomatineae</taxon>
        <taxon>Lyophyllaceae</taxon>
        <taxon>Hypsizygus</taxon>
    </lineage>
</organism>
<name>A0A369JIN6_HYPMA</name>
<dbReference type="OrthoDB" id="3176940at2759"/>
<comment type="caution">
    <text evidence="3">The sequence shown here is derived from an EMBL/GenBank/DDBJ whole genome shotgun (WGS) entry which is preliminary data.</text>
</comment>
<evidence type="ECO:0000313" key="4">
    <source>
        <dbReference type="Proteomes" id="UP000076154"/>
    </source>
</evidence>
<gene>
    <name evidence="3" type="ORF">Hypma_012567</name>
</gene>
<evidence type="ECO:0000313" key="3">
    <source>
        <dbReference type="EMBL" id="RDB20275.1"/>
    </source>
</evidence>
<accession>A0A369JIN6</accession>
<feature type="region of interest" description="Disordered" evidence="1">
    <location>
        <begin position="1"/>
        <end position="50"/>
    </location>
</feature>
<dbReference type="Pfam" id="PF20411">
    <property type="entry name" value="DUF6697"/>
    <property type="match status" value="1"/>
</dbReference>
<dbReference type="InParanoid" id="A0A369JIN6"/>
<feature type="compositionally biased region" description="Polar residues" evidence="1">
    <location>
        <begin position="123"/>
        <end position="134"/>
    </location>
</feature>
<dbReference type="InterPro" id="IPR046520">
    <property type="entry name" value="DUF6697"/>
</dbReference>
<evidence type="ECO:0000256" key="1">
    <source>
        <dbReference type="SAM" id="MobiDB-lite"/>
    </source>
</evidence>
<sequence>MSSFALKEETKLVSLKPENDAGDHKNFARHVLEAQHPPKQEATDAVKKTDLGLNTEVTRGGDHNPSTQNLSFVVSSLELSYIVQGTPAPERLGGQRSASDATSPPRNSGHNDNPAIDLDFAPSATNREPLNSDLQGAPLRDATNRPKRRRIIMDAVEVPTLESIIGDQNSRNIEAEDKKWKQIHNPAVKKKEGLTLSEDTVRARIRVIGFDLYPIPLDKAILDFTVKKPFMCHQYGGNLRNTFPKSRAELLAVHGLDDFMYPNLLYNPHAPQVPGAPGLYYSFRPLSEHWAKPQRVLSGIAKGIWQYQGQYELAPAKPFTKEEWASCNKKDTWTRDVHKKVWGRPTRARIALRARYGRDPTAAELEEALEAPRKYDEVTPSQINQALLTGAVSMNIWTMKCVGYDTQFQLNLVEKFPTWVPPPPSAKKSTEKTTTQHPKKEGRPLNSKAGQKRKHVEAESEDEDEDEPEDDFDSEPEPEEPVYRSRGTRSRPIVL</sequence>
<proteinExistence type="predicted"/>
<feature type="region of interest" description="Disordered" evidence="1">
    <location>
        <begin position="87"/>
        <end position="146"/>
    </location>
</feature>
<feature type="domain" description="DUF6697" evidence="2">
    <location>
        <begin position="225"/>
        <end position="415"/>
    </location>
</feature>